<name>A0A8I2B1P8_PLESH</name>
<protein>
    <recommendedName>
        <fullName evidence="8 9">Dephospho-CoA kinase</fullName>
        <ecNumber evidence="8 9">2.7.1.24</ecNumber>
    </recommendedName>
    <alternativeName>
        <fullName evidence="8">Dephosphocoenzyme A kinase</fullName>
    </alternativeName>
</protein>
<evidence type="ECO:0000256" key="2">
    <source>
        <dbReference type="ARBA" id="ARBA00022490"/>
    </source>
</evidence>
<evidence type="ECO:0000256" key="7">
    <source>
        <dbReference type="ARBA" id="ARBA00022993"/>
    </source>
</evidence>
<evidence type="ECO:0000313" key="10">
    <source>
        <dbReference type="EMBL" id="MBO1108039.1"/>
    </source>
</evidence>
<evidence type="ECO:0000256" key="8">
    <source>
        <dbReference type="HAMAP-Rule" id="MF_00376"/>
    </source>
</evidence>
<keyword evidence="7 8" id="KW-0173">Coenzyme A biosynthesis</keyword>
<dbReference type="SUPFAM" id="SSF52540">
    <property type="entry name" value="P-loop containing nucleoside triphosphate hydrolases"/>
    <property type="match status" value="1"/>
</dbReference>
<dbReference type="CDD" id="cd02022">
    <property type="entry name" value="DPCK"/>
    <property type="match status" value="1"/>
</dbReference>
<proteinExistence type="inferred from homology"/>
<keyword evidence="5 8" id="KW-0418">Kinase</keyword>
<dbReference type="GO" id="GO:0005737">
    <property type="term" value="C:cytoplasm"/>
    <property type="evidence" value="ECO:0007669"/>
    <property type="project" value="UniProtKB-SubCell"/>
</dbReference>
<dbReference type="PANTHER" id="PTHR10695:SF46">
    <property type="entry name" value="BIFUNCTIONAL COENZYME A SYNTHASE-RELATED"/>
    <property type="match status" value="1"/>
</dbReference>
<comment type="function">
    <text evidence="8">Catalyzes the phosphorylation of the 3'-hydroxyl group of dephosphocoenzyme A to form coenzyme A.</text>
</comment>
<reference evidence="10" key="1">
    <citation type="submission" date="2021-03" db="EMBL/GenBank/DDBJ databases">
        <title>Plesiomonas shigelloides zfcc0051, isolated from zebrafish feces.</title>
        <authorList>
            <person name="Vanderhoek Z."/>
            <person name="Gaulke C."/>
        </authorList>
    </citation>
    <scope>NUCLEOTIDE SEQUENCE</scope>
    <source>
        <strain evidence="10">Zfcc0051</strain>
    </source>
</reference>
<evidence type="ECO:0000256" key="9">
    <source>
        <dbReference type="NCBIfam" id="TIGR00152"/>
    </source>
</evidence>
<dbReference type="RefSeq" id="WP_207541927.1">
    <property type="nucleotide sequence ID" value="NZ_JAFNAA010000006.1"/>
</dbReference>
<comment type="similarity">
    <text evidence="1 8">Belongs to the CoaE family.</text>
</comment>
<evidence type="ECO:0000256" key="4">
    <source>
        <dbReference type="ARBA" id="ARBA00022741"/>
    </source>
</evidence>
<dbReference type="HAMAP" id="MF_00376">
    <property type="entry name" value="Dephospho_CoA_kinase"/>
    <property type="match status" value="1"/>
</dbReference>
<evidence type="ECO:0000256" key="3">
    <source>
        <dbReference type="ARBA" id="ARBA00022679"/>
    </source>
</evidence>
<dbReference type="AlphaFoldDB" id="A0A8I2B1P8"/>
<keyword evidence="4 8" id="KW-0547">Nucleotide-binding</keyword>
<dbReference type="PANTHER" id="PTHR10695">
    <property type="entry name" value="DEPHOSPHO-COA KINASE-RELATED"/>
    <property type="match status" value="1"/>
</dbReference>
<dbReference type="PROSITE" id="PS51219">
    <property type="entry name" value="DPCK"/>
    <property type="match status" value="1"/>
</dbReference>
<comment type="catalytic activity">
    <reaction evidence="8">
        <text>3'-dephospho-CoA + ATP = ADP + CoA + H(+)</text>
        <dbReference type="Rhea" id="RHEA:18245"/>
        <dbReference type="ChEBI" id="CHEBI:15378"/>
        <dbReference type="ChEBI" id="CHEBI:30616"/>
        <dbReference type="ChEBI" id="CHEBI:57287"/>
        <dbReference type="ChEBI" id="CHEBI:57328"/>
        <dbReference type="ChEBI" id="CHEBI:456216"/>
        <dbReference type="EC" id="2.7.1.24"/>
    </reaction>
</comment>
<dbReference type="FunFam" id="3.40.50.300:FF:000518">
    <property type="entry name" value="Dephospho-CoA kinase"/>
    <property type="match status" value="1"/>
</dbReference>
<evidence type="ECO:0000256" key="1">
    <source>
        <dbReference type="ARBA" id="ARBA00009018"/>
    </source>
</evidence>
<dbReference type="UniPathway" id="UPA00241">
    <property type="reaction ID" value="UER00356"/>
</dbReference>
<dbReference type="GO" id="GO:0005524">
    <property type="term" value="F:ATP binding"/>
    <property type="evidence" value="ECO:0007669"/>
    <property type="project" value="UniProtKB-UniRule"/>
</dbReference>
<dbReference type="EMBL" id="JAFNAA010000006">
    <property type="protein sequence ID" value="MBO1108039.1"/>
    <property type="molecule type" value="Genomic_DNA"/>
</dbReference>
<evidence type="ECO:0000313" key="11">
    <source>
        <dbReference type="Proteomes" id="UP000664658"/>
    </source>
</evidence>
<dbReference type="InterPro" id="IPR001977">
    <property type="entry name" value="Depp_CoAkinase"/>
</dbReference>
<keyword evidence="6 8" id="KW-0067">ATP-binding</keyword>
<evidence type="ECO:0000256" key="6">
    <source>
        <dbReference type="ARBA" id="ARBA00022840"/>
    </source>
</evidence>
<keyword evidence="2 8" id="KW-0963">Cytoplasm</keyword>
<dbReference type="Gene3D" id="3.40.50.300">
    <property type="entry name" value="P-loop containing nucleotide triphosphate hydrolases"/>
    <property type="match status" value="1"/>
</dbReference>
<dbReference type="Pfam" id="PF01121">
    <property type="entry name" value="CoaE"/>
    <property type="match status" value="1"/>
</dbReference>
<sequence>MSYVVAITGGIGSGKSTVANLFTPYGIEQVDADVIARHVVEPGTPALAAIRAHFGTEVLQSDGALDRAALRARIFAEPEEKQWLNTLLHPLIGQAMRQALAAARSEYVLWVVPLLVENQLYTEADRVLVVDVSPQTQIQRTHHRDQVPIAQVEQILRAQATREQRLAVADDVINNDGDPSQLSAQVARLHQHYLQLAAAKRT</sequence>
<comment type="pathway">
    <text evidence="8">Cofactor biosynthesis; coenzyme A biosynthesis; CoA from (R)-pantothenate: step 5/5.</text>
</comment>
<dbReference type="NCBIfam" id="TIGR00152">
    <property type="entry name" value="dephospho-CoA kinase"/>
    <property type="match status" value="1"/>
</dbReference>
<evidence type="ECO:0000256" key="5">
    <source>
        <dbReference type="ARBA" id="ARBA00022777"/>
    </source>
</evidence>
<dbReference type="Proteomes" id="UP000664658">
    <property type="component" value="Unassembled WGS sequence"/>
</dbReference>
<dbReference type="InterPro" id="IPR027417">
    <property type="entry name" value="P-loop_NTPase"/>
</dbReference>
<comment type="caution">
    <text evidence="10">The sequence shown here is derived from an EMBL/GenBank/DDBJ whole genome shotgun (WGS) entry which is preliminary data.</text>
</comment>
<comment type="subcellular location">
    <subcellularLocation>
        <location evidence="8">Cytoplasm</location>
    </subcellularLocation>
</comment>
<keyword evidence="3 8" id="KW-0808">Transferase</keyword>
<dbReference type="GO" id="GO:0004140">
    <property type="term" value="F:dephospho-CoA kinase activity"/>
    <property type="evidence" value="ECO:0007669"/>
    <property type="project" value="UniProtKB-UniRule"/>
</dbReference>
<dbReference type="EC" id="2.7.1.24" evidence="8 9"/>
<accession>A0A8I2B1P8</accession>
<gene>
    <name evidence="8 10" type="primary">coaE</name>
    <name evidence="10" type="ORF">J2R62_07360</name>
</gene>
<feature type="binding site" evidence="8">
    <location>
        <begin position="12"/>
        <end position="17"/>
    </location>
    <ligand>
        <name>ATP</name>
        <dbReference type="ChEBI" id="CHEBI:30616"/>
    </ligand>
</feature>
<dbReference type="GO" id="GO:0015937">
    <property type="term" value="P:coenzyme A biosynthetic process"/>
    <property type="evidence" value="ECO:0007669"/>
    <property type="project" value="UniProtKB-UniRule"/>
</dbReference>
<organism evidence="10 11">
    <name type="scientific">Plesiomonas shigelloides</name>
    <name type="common">Aeromonas shigelloides</name>
    <dbReference type="NCBI Taxonomy" id="703"/>
    <lineage>
        <taxon>Bacteria</taxon>
        <taxon>Pseudomonadati</taxon>
        <taxon>Pseudomonadota</taxon>
        <taxon>Gammaproteobacteria</taxon>
        <taxon>Enterobacterales</taxon>
        <taxon>Enterobacteriaceae</taxon>
        <taxon>Plesiomonas</taxon>
    </lineage>
</organism>